<dbReference type="RefSeq" id="WP_186853400.1">
    <property type="nucleotide sequence ID" value="NZ_JACOPO010000012.1"/>
</dbReference>
<accession>A0A8J6M3W3</accession>
<gene>
    <name evidence="1" type="ORF">H8S11_12845</name>
</gene>
<name>A0A8J6M3W3_9FIRM</name>
<dbReference type="EMBL" id="JACOPO010000012">
    <property type="protein sequence ID" value="MBC5723695.1"/>
    <property type="molecule type" value="Genomic_DNA"/>
</dbReference>
<reference evidence="1" key="1">
    <citation type="submission" date="2020-08" db="EMBL/GenBank/DDBJ databases">
        <title>Genome public.</title>
        <authorList>
            <person name="Liu C."/>
            <person name="Sun Q."/>
        </authorList>
    </citation>
    <scope>NUCLEOTIDE SEQUENCE</scope>
    <source>
        <strain evidence="1">NSJ-23</strain>
    </source>
</reference>
<sequence length="45" mass="5010">MCGKEVGSSVDGRSRHQDTEICCHRQQAAGLAGLIRMLVRRRNNV</sequence>
<evidence type="ECO:0000313" key="1">
    <source>
        <dbReference type="EMBL" id="MBC5723695.1"/>
    </source>
</evidence>
<keyword evidence="2" id="KW-1185">Reference proteome</keyword>
<evidence type="ECO:0000313" key="2">
    <source>
        <dbReference type="Proteomes" id="UP000628736"/>
    </source>
</evidence>
<proteinExistence type="predicted"/>
<comment type="caution">
    <text evidence="1">The sequence shown here is derived from an EMBL/GenBank/DDBJ whole genome shotgun (WGS) entry which is preliminary data.</text>
</comment>
<dbReference type="Proteomes" id="UP000628736">
    <property type="component" value="Unassembled WGS sequence"/>
</dbReference>
<protein>
    <submittedName>
        <fullName evidence="1">Uncharacterized protein</fullName>
    </submittedName>
</protein>
<dbReference type="AlphaFoldDB" id="A0A8J6M3W3"/>
<organism evidence="1 2">
    <name type="scientific">Flintibacter hominis</name>
    <dbReference type="NCBI Taxonomy" id="2763048"/>
    <lineage>
        <taxon>Bacteria</taxon>
        <taxon>Bacillati</taxon>
        <taxon>Bacillota</taxon>
        <taxon>Clostridia</taxon>
        <taxon>Eubacteriales</taxon>
        <taxon>Flintibacter</taxon>
    </lineage>
</organism>